<dbReference type="EMBL" id="JAAVMX010000004">
    <property type="protein sequence ID" value="KAF4509482.1"/>
    <property type="molecule type" value="Genomic_DNA"/>
</dbReference>
<comment type="caution">
    <text evidence="2">The sequence shown here is derived from an EMBL/GenBank/DDBJ whole genome shotgun (WGS) entry which is preliminary data.</text>
</comment>
<feature type="signal peptide" evidence="1">
    <location>
        <begin position="1"/>
        <end position="17"/>
    </location>
</feature>
<evidence type="ECO:0000256" key="1">
    <source>
        <dbReference type="SAM" id="SignalP"/>
    </source>
</evidence>
<sequence length="158" mass="17435">MKIAALVVVVLSAVVAAFDLVPDHERKDWQKCINDALNKFDAGNDGSDVACDTYACVQGTGEKYSRGGFLNKAGKIVVLGCKFNPFTSHHQAAIVSYAEEDDWKQCLNTLFDEFESGRDDRHSSCQFWRCLQAKSDRYNRGGIAEKLGHLVNLVCIGA</sequence>
<evidence type="ECO:0000313" key="2">
    <source>
        <dbReference type="EMBL" id="KAF4509482.1"/>
    </source>
</evidence>
<dbReference type="Proteomes" id="UP000557566">
    <property type="component" value="Unassembled WGS sequence"/>
</dbReference>
<reference evidence="2 3" key="1">
    <citation type="journal article" date="2020" name="Genome Biol. Evol.">
        <title>A new high-quality draft genome assembly of the Chinese cordyceps Ophiocordyceps sinensis.</title>
        <authorList>
            <person name="Shu R."/>
            <person name="Zhang J."/>
            <person name="Meng Q."/>
            <person name="Zhang H."/>
            <person name="Zhou G."/>
            <person name="Li M."/>
            <person name="Wu P."/>
            <person name="Zhao Y."/>
            <person name="Chen C."/>
            <person name="Qin Q."/>
        </authorList>
    </citation>
    <scope>NUCLEOTIDE SEQUENCE [LARGE SCALE GENOMIC DNA]</scope>
    <source>
        <strain evidence="2 3">IOZ07</strain>
    </source>
</reference>
<dbReference type="AlphaFoldDB" id="A0A8H4PSA6"/>
<gene>
    <name evidence="2" type="ORF">G6O67_003654</name>
</gene>
<dbReference type="OrthoDB" id="4905728at2759"/>
<proteinExistence type="predicted"/>
<evidence type="ECO:0000313" key="3">
    <source>
        <dbReference type="Proteomes" id="UP000557566"/>
    </source>
</evidence>
<organism evidence="2 3">
    <name type="scientific">Ophiocordyceps sinensis</name>
    <dbReference type="NCBI Taxonomy" id="72228"/>
    <lineage>
        <taxon>Eukaryota</taxon>
        <taxon>Fungi</taxon>
        <taxon>Dikarya</taxon>
        <taxon>Ascomycota</taxon>
        <taxon>Pezizomycotina</taxon>
        <taxon>Sordariomycetes</taxon>
        <taxon>Hypocreomycetidae</taxon>
        <taxon>Hypocreales</taxon>
        <taxon>Ophiocordycipitaceae</taxon>
        <taxon>Ophiocordyceps</taxon>
    </lineage>
</organism>
<name>A0A8H4PSA6_9HYPO</name>
<accession>A0A8H4PSA6</accession>
<keyword evidence="3" id="KW-1185">Reference proteome</keyword>
<keyword evidence="1" id="KW-0732">Signal</keyword>
<feature type="chain" id="PRO_5034425726" evidence="1">
    <location>
        <begin position="18"/>
        <end position="158"/>
    </location>
</feature>
<protein>
    <submittedName>
        <fullName evidence="2">Uncharacterized protein</fullName>
    </submittedName>
</protein>